<dbReference type="Pfam" id="PF01596">
    <property type="entry name" value="Methyltransf_3"/>
    <property type="match status" value="1"/>
</dbReference>
<proteinExistence type="predicted"/>
<reference evidence="4" key="1">
    <citation type="submission" date="2019-06" db="EMBL/GenBank/DDBJ databases">
        <authorList>
            <person name="Murdoch R.W."/>
            <person name="Fathepure B."/>
        </authorList>
    </citation>
    <scope>NUCLEOTIDE SEQUENCE</scope>
</reference>
<keyword evidence="2" id="KW-0808">Transferase</keyword>
<evidence type="ECO:0008006" key="5">
    <source>
        <dbReference type="Google" id="ProtNLM"/>
    </source>
</evidence>
<dbReference type="AlphaFoldDB" id="A0A5B8RHY7"/>
<dbReference type="EMBL" id="MN079138">
    <property type="protein sequence ID" value="QEA06357.1"/>
    <property type="molecule type" value="Genomic_DNA"/>
</dbReference>
<evidence type="ECO:0000256" key="2">
    <source>
        <dbReference type="ARBA" id="ARBA00022679"/>
    </source>
</evidence>
<dbReference type="CDD" id="cd02440">
    <property type="entry name" value="AdoMet_MTases"/>
    <property type="match status" value="1"/>
</dbReference>
<sequence>MSNRTIGIDDTLLDYLLREGVRELPVQRELREATARLPQAGMQVAPEEAALLAMLVRLTGARRVIEVGTFTGYSALAMALAMPEDGRLVACDRSREWTDMAQRYWESAGVDGRIELRLGAAATTLDELLAEGGARRHDLVFIDADKSGYSGYYEQALRLLRPGGLVVVDNTLWHGRVVDPARRDEDTRAIRAFNRRLHEDERIDLCLVPVADGVTLARKR</sequence>
<dbReference type="GO" id="GO:0032259">
    <property type="term" value="P:methylation"/>
    <property type="evidence" value="ECO:0007669"/>
    <property type="project" value="UniProtKB-KW"/>
</dbReference>
<evidence type="ECO:0000313" key="4">
    <source>
        <dbReference type="EMBL" id="QEA06357.1"/>
    </source>
</evidence>
<organism evidence="4">
    <name type="scientific">uncultured organism</name>
    <dbReference type="NCBI Taxonomy" id="155900"/>
    <lineage>
        <taxon>unclassified sequences</taxon>
        <taxon>environmental samples</taxon>
    </lineage>
</organism>
<dbReference type="GO" id="GO:0008757">
    <property type="term" value="F:S-adenosylmethionine-dependent methyltransferase activity"/>
    <property type="evidence" value="ECO:0007669"/>
    <property type="project" value="TreeGrafter"/>
</dbReference>
<dbReference type="Gene3D" id="3.40.50.150">
    <property type="entry name" value="Vaccinia Virus protein VP39"/>
    <property type="match status" value="1"/>
</dbReference>
<evidence type="ECO:0000256" key="1">
    <source>
        <dbReference type="ARBA" id="ARBA00022603"/>
    </source>
</evidence>
<dbReference type="InterPro" id="IPR002935">
    <property type="entry name" value="SAM_O-MeTrfase"/>
</dbReference>
<dbReference type="GO" id="GO:0008171">
    <property type="term" value="F:O-methyltransferase activity"/>
    <property type="evidence" value="ECO:0007669"/>
    <property type="project" value="InterPro"/>
</dbReference>
<keyword evidence="1" id="KW-0489">Methyltransferase</keyword>
<dbReference type="InterPro" id="IPR029063">
    <property type="entry name" value="SAM-dependent_MTases_sf"/>
</dbReference>
<dbReference type="SUPFAM" id="SSF53335">
    <property type="entry name" value="S-adenosyl-L-methionine-dependent methyltransferases"/>
    <property type="match status" value="1"/>
</dbReference>
<gene>
    <name evidence="4" type="ORF">KBTEX_02689</name>
</gene>
<dbReference type="InterPro" id="IPR050362">
    <property type="entry name" value="Cation-dep_OMT"/>
</dbReference>
<accession>A0A5B8RHY7</accession>
<dbReference type="PANTHER" id="PTHR10509:SF14">
    <property type="entry name" value="CAFFEOYL-COA O-METHYLTRANSFERASE 3-RELATED"/>
    <property type="match status" value="1"/>
</dbReference>
<dbReference type="PROSITE" id="PS51682">
    <property type="entry name" value="SAM_OMT_I"/>
    <property type="match status" value="1"/>
</dbReference>
<protein>
    <recommendedName>
        <fullName evidence="5">O-methyltransferase</fullName>
    </recommendedName>
</protein>
<keyword evidence="3" id="KW-0949">S-adenosyl-L-methionine</keyword>
<dbReference type="PANTHER" id="PTHR10509">
    <property type="entry name" value="O-METHYLTRANSFERASE-RELATED"/>
    <property type="match status" value="1"/>
</dbReference>
<name>A0A5B8RHY7_9ZZZZ</name>
<evidence type="ECO:0000256" key="3">
    <source>
        <dbReference type="ARBA" id="ARBA00022691"/>
    </source>
</evidence>